<accession>A0A8J6HC08</accession>
<organism evidence="2 3">
    <name type="scientific">Tenebrio molitor</name>
    <name type="common">Yellow mealworm beetle</name>
    <dbReference type="NCBI Taxonomy" id="7067"/>
    <lineage>
        <taxon>Eukaryota</taxon>
        <taxon>Metazoa</taxon>
        <taxon>Ecdysozoa</taxon>
        <taxon>Arthropoda</taxon>
        <taxon>Hexapoda</taxon>
        <taxon>Insecta</taxon>
        <taxon>Pterygota</taxon>
        <taxon>Neoptera</taxon>
        <taxon>Endopterygota</taxon>
        <taxon>Coleoptera</taxon>
        <taxon>Polyphaga</taxon>
        <taxon>Cucujiformia</taxon>
        <taxon>Tenebrionidae</taxon>
        <taxon>Tenebrio</taxon>
    </lineage>
</organism>
<evidence type="ECO:0000313" key="2">
    <source>
        <dbReference type="EMBL" id="KAH0812024.1"/>
    </source>
</evidence>
<reference evidence="2" key="2">
    <citation type="submission" date="2021-08" db="EMBL/GenBank/DDBJ databases">
        <authorList>
            <person name="Eriksson T."/>
        </authorList>
    </citation>
    <scope>NUCLEOTIDE SEQUENCE</scope>
    <source>
        <strain evidence="2">Stoneville</strain>
        <tissue evidence="2">Whole head</tissue>
    </source>
</reference>
<keyword evidence="3" id="KW-1185">Reference proteome</keyword>
<evidence type="ECO:0000256" key="1">
    <source>
        <dbReference type="SAM" id="MobiDB-lite"/>
    </source>
</evidence>
<name>A0A8J6HC08_TENMO</name>
<proteinExistence type="predicted"/>
<gene>
    <name evidence="2" type="ORF">GEV33_010767</name>
</gene>
<feature type="region of interest" description="Disordered" evidence="1">
    <location>
        <begin position="259"/>
        <end position="296"/>
    </location>
</feature>
<reference evidence="2" key="1">
    <citation type="journal article" date="2020" name="J Insects Food Feed">
        <title>The yellow mealworm (Tenebrio molitor) genome: a resource for the emerging insects as food and feed industry.</title>
        <authorList>
            <person name="Eriksson T."/>
            <person name="Andere A."/>
            <person name="Kelstrup H."/>
            <person name="Emery V."/>
            <person name="Picard C."/>
        </authorList>
    </citation>
    <scope>NUCLEOTIDE SEQUENCE</scope>
    <source>
        <strain evidence="2">Stoneville</strain>
        <tissue evidence="2">Whole head</tissue>
    </source>
</reference>
<dbReference type="AlphaFoldDB" id="A0A8J6HC08"/>
<dbReference type="Proteomes" id="UP000719412">
    <property type="component" value="Unassembled WGS sequence"/>
</dbReference>
<comment type="caution">
    <text evidence="2">The sequence shown here is derived from an EMBL/GenBank/DDBJ whole genome shotgun (WGS) entry which is preliminary data.</text>
</comment>
<dbReference type="EMBL" id="JABDTM020026362">
    <property type="protein sequence ID" value="KAH0812024.1"/>
    <property type="molecule type" value="Genomic_DNA"/>
</dbReference>
<sequence length="296" mass="32702">MSRVVREYRTHACVDNTVSPTHKQLQLTEFNQTRRGQIWKLSVVVNSGEALRGGCRGSDGDGIFARGASACGKACLGVVMKSIWLLSAQIMSDGIPIVMKFRAPCRLSIELSSGASAEDNRRGKSNQLQLREIGNSIDGGVGEIGGMMTKFCKIAFATPNPKIYIETGSRCRANGALFKCNEVPDKSPDKTGIHKKIVLSWRSLRRVRSLSRRRQLARSWIVAGVLYLQDHPCPNRLFIADVFMLFIPENEFMELVRRMTKSGPHSEDEPSQLVLPSSGGLGLHHREGPRGQGRTP</sequence>
<protein>
    <submittedName>
        <fullName evidence="2">Uncharacterized protein</fullName>
    </submittedName>
</protein>
<evidence type="ECO:0000313" key="3">
    <source>
        <dbReference type="Proteomes" id="UP000719412"/>
    </source>
</evidence>